<dbReference type="Pfam" id="PF02769">
    <property type="entry name" value="AIRS_C"/>
    <property type="match status" value="1"/>
</dbReference>
<dbReference type="InterPro" id="IPR016188">
    <property type="entry name" value="PurM-like_N"/>
</dbReference>
<feature type="region of interest" description="Disordered" evidence="14">
    <location>
        <begin position="340"/>
        <end position="361"/>
    </location>
</feature>
<dbReference type="Proteomes" id="UP000007460">
    <property type="component" value="Chromosome"/>
</dbReference>
<dbReference type="Gene3D" id="3.30.1330.10">
    <property type="entry name" value="PurM-like, N-terminal domain"/>
    <property type="match status" value="1"/>
</dbReference>
<evidence type="ECO:0000256" key="1">
    <source>
        <dbReference type="ARBA" id="ARBA00004686"/>
    </source>
</evidence>
<dbReference type="GO" id="GO:0004641">
    <property type="term" value="F:phosphoribosylformylglycinamidine cyclo-ligase activity"/>
    <property type="evidence" value="ECO:0007669"/>
    <property type="project" value="UniProtKB-UniRule"/>
</dbReference>
<dbReference type="NCBIfam" id="TIGR00878">
    <property type="entry name" value="purM"/>
    <property type="match status" value="1"/>
</dbReference>
<dbReference type="EMBL" id="CP001751">
    <property type="protein sequence ID" value="ADE38869.1"/>
    <property type="molecule type" value="Genomic_DNA"/>
</dbReference>
<sequence>MSNQQNNTNSLSYKDAGVDIDAGDALVREIAPHAKRTRRSGAEADLGGFGGLFDLKAAGFSDPILVAATDGVGTKLELAKAINIHRGLGIDLVAMCANDILAQGAMPLFFLDYFATGKLEPRVAADVIAGIADGCIESDCALIGGETAEMPGLYGAGSYDLAGFCVGAAERGTLLAPGQPKAGDVAIGIPSSGVHSNGFSLVRKIIDVTGADLSAAAPFDPAQSLGEALITPTRIYQKAAKTALAHGGVSGIVHVTGGGLIENPPRIYANDLTFDIDCALYDLPPVFGWLRDSGNMELHEMARTFNCGIGLIIFTSPDQAETMLASLHDGIEPDATIMGSLRPRENSPPVVLNNSHHWQGK</sequence>
<dbReference type="GO" id="GO:0046084">
    <property type="term" value="P:adenine biosynthetic process"/>
    <property type="evidence" value="ECO:0007669"/>
    <property type="project" value="TreeGrafter"/>
</dbReference>
<evidence type="ECO:0000256" key="8">
    <source>
        <dbReference type="ARBA" id="ARBA00022840"/>
    </source>
</evidence>
<dbReference type="PANTHER" id="PTHR10520">
    <property type="entry name" value="TRIFUNCTIONAL PURINE BIOSYNTHETIC PROTEIN ADENOSINE-3-RELATED"/>
    <property type="match status" value="1"/>
</dbReference>
<evidence type="ECO:0000256" key="10">
    <source>
        <dbReference type="ARBA" id="ARBA00032931"/>
    </source>
</evidence>
<evidence type="ECO:0000256" key="13">
    <source>
        <dbReference type="HAMAP-Rule" id="MF_00741"/>
    </source>
</evidence>
<keyword evidence="6 13" id="KW-0547">Nucleotide-binding</keyword>
<dbReference type="OrthoDB" id="9777881at2"/>
<reference evidence="17 18" key="1">
    <citation type="journal article" date="2010" name="J. Bacteriol.">
        <title>Complete genome sequence of "Candidatus Puniceispirillum marinum" IMCC1322, a representative of the SAR116 clade in the Alphaproteobacteria.</title>
        <authorList>
            <person name="Oh H.M."/>
            <person name="Kwon K.K."/>
            <person name="Kang I."/>
            <person name="Kang S.G."/>
            <person name="Lee J.H."/>
            <person name="Kim S.J."/>
            <person name="Cho J.C."/>
        </authorList>
    </citation>
    <scope>NUCLEOTIDE SEQUENCE [LARGE SCALE GENOMIC DNA]</scope>
    <source>
        <strain evidence="17 18">IMCC1322</strain>
    </source>
</reference>
<dbReference type="InterPro" id="IPR036676">
    <property type="entry name" value="PurM-like_C_sf"/>
</dbReference>
<evidence type="ECO:0000259" key="16">
    <source>
        <dbReference type="Pfam" id="PF02769"/>
    </source>
</evidence>
<feature type="domain" description="PurM-like N-terminal" evidence="15">
    <location>
        <begin position="65"/>
        <end position="168"/>
    </location>
</feature>
<evidence type="ECO:0000256" key="7">
    <source>
        <dbReference type="ARBA" id="ARBA00022755"/>
    </source>
</evidence>
<organism evidence="17 18">
    <name type="scientific">Puniceispirillum marinum (strain IMCC1322)</name>
    <dbReference type="NCBI Taxonomy" id="488538"/>
    <lineage>
        <taxon>Bacteria</taxon>
        <taxon>Pseudomonadati</taxon>
        <taxon>Pseudomonadota</taxon>
        <taxon>Alphaproteobacteria</taxon>
        <taxon>Candidatus Puniceispirillales</taxon>
        <taxon>Candidatus Puniceispirillaceae</taxon>
        <taxon>Candidatus Puniceispirillum</taxon>
    </lineage>
</organism>
<evidence type="ECO:0000256" key="4">
    <source>
        <dbReference type="ARBA" id="ARBA00020367"/>
    </source>
</evidence>
<keyword evidence="5 13" id="KW-0436">Ligase</keyword>
<dbReference type="eggNOG" id="COG0150">
    <property type="taxonomic scope" value="Bacteria"/>
</dbReference>
<evidence type="ECO:0000256" key="3">
    <source>
        <dbReference type="ARBA" id="ARBA00013047"/>
    </source>
</evidence>
<dbReference type="HAMAP" id="MF_00741">
    <property type="entry name" value="AIRS"/>
    <property type="match status" value="1"/>
</dbReference>
<comment type="catalytic activity">
    <reaction evidence="12 13">
        <text>2-formamido-N(1)-(5-O-phospho-beta-D-ribosyl)acetamidine + ATP = 5-amino-1-(5-phospho-beta-D-ribosyl)imidazole + ADP + phosphate + H(+)</text>
        <dbReference type="Rhea" id="RHEA:23032"/>
        <dbReference type="ChEBI" id="CHEBI:15378"/>
        <dbReference type="ChEBI" id="CHEBI:30616"/>
        <dbReference type="ChEBI" id="CHEBI:43474"/>
        <dbReference type="ChEBI" id="CHEBI:137981"/>
        <dbReference type="ChEBI" id="CHEBI:147287"/>
        <dbReference type="ChEBI" id="CHEBI:456216"/>
        <dbReference type="EC" id="6.3.3.1"/>
    </reaction>
</comment>
<accession>D5BRH2</accession>
<evidence type="ECO:0000259" key="15">
    <source>
        <dbReference type="Pfam" id="PF00586"/>
    </source>
</evidence>
<dbReference type="UniPathway" id="UPA00074">
    <property type="reaction ID" value="UER00129"/>
</dbReference>
<dbReference type="SUPFAM" id="SSF55326">
    <property type="entry name" value="PurM N-terminal domain-like"/>
    <property type="match status" value="1"/>
</dbReference>
<gene>
    <name evidence="13" type="primary">purM</name>
    <name evidence="17" type="ordered locus">SAR116_0626</name>
</gene>
<evidence type="ECO:0000256" key="12">
    <source>
        <dbReference type="ARBA" id="ARBA00049057"/>
    </source>
</evidence>
<evidence type="ECO:0000313" key="18">
    <source>
        <dbReference type="Proteomes" id="UP000007460"/>
    </source>
</evidence>
<protein>
    <recommendedName>
        <fullName evidence="4 13">Phosphoribosylformylglycinamidine cyclo-ligase</fullName>
        <ecNumber evidence="3 13">6.3.3.1</ecNumber>
    </recommendedName>
    <alternativeName>
        <fullName evidence="10 13">AIR synthase</fullName>
    </alternativeName>
    <alternativeName>
        <fullName evidence="11 13">AIRS</fullName>
    </alternativeName>
    <alternativeName>
        <fullName evidence="9 13">Phosphoribosyl-aminoimidazole synthetase</fullName>
    </alternativeName>
</protein>
<dbReference type="CDD" id="cd02196">
    <property type="entry name" value="PurM"/>
    <property type="match status" value="1"/>
</dbReference>
<evidence type="ECO:0000256" key="5">
    <source>
        <dbReference type="ARBA" id="ARBA00022598"/>
    </source>
</evidence>
<keyword evidence="13" id="KW-0963">Cytoplasm</keyword>
<comment type="pathway">
    <text evidence="1 13">Purine metabolism; IMP biosynthesis via de novo pathway; 5-amino-1-(5-phospho-D-ribosyl)imidazole from N(2)-formyl-N(1)-(5-phospho-D-ribosyl)glycinamide: step 2/2.</text>
</comment>
<dbReference type="PANTHER" id="PTHR10520:SF12">
    <property type="entry name" value="TRIFUNCTIONAL PURINE BIOSYNTHETIC PROTEIN ADENOSINE-3"/>
    <property type="match status" value="1"/>
</dbReference>
<keyword evidence="8 13" id="KW-0067">ATP-binding</keyword>
<keyword evidence="7 13" id="KW-0658">Purine biosynthesis</keyword>
<dbReference type="GO" id="GO:0005524">
    <property type="term" value="F:ATP binding"/>
    <property type="evidence" value="ECO:0007669"/>
    <property type="project" value="UniProtKB-KW"/>
</dbReference>
<evidence type="ECO:0000256" key="9">
    <source>
        <dbReference type="ARBA" id="ARBA00031908"/>
    </source>
</evidence>
<dbReference type="FunFam" id="3.30.1330.10:FF:000001">
    <property type="entry name" value="Phosphoribosylformylglycinamidine cyclo-ligase"/>
    <property type="match status" value="1"/>
</dbReference>
<dbReference type="GO" id="GO:0005829">
    <property type="term" value="C:cytosol"/>
    <property type="evidence" value="ECO:0007669"/>
    <property type="project" value="TreeGrafter"/>
</dbReference>
<feature type="compositionally biased region" description="Polar residues" evidence="14">
    <location>
        <begin position="352"/>
        <end position="361"/>
    </location>
</feature>
<dbReference type="KEGG" id="apb:SAR116_0626"/>
<feature type="domain" description="PurM-like C-terminal" evidence="16">
    <location>
        <begin position="181"/>
        <end position="342"/>
    </location>
</feature>
<name>D5BRH2_PUNMI</name>
<dbReference type="InterPro" id="IPR036921">
    <property type="entry name" value="PurM-like_N_sf"/>
</dbReference>
<dbReference type="EC" id="6.3.3.1" evidence="3 13"/>
<dbReference type="InterPro" id="IPR004733">
    <property type="entry name" value="PurM_cligase"/>
</dbReference>
<dbReference type="InterPro" id="IPR010918">
    <property type="entry name" value="PurM-like_C_dom"/>
</dbReference>
<dbReference type="HOGENOM" id="CLU_047116_0_0_5"/>
<dbReference type="SUPFAM" id="SSF56042">
    <property type="entry name" value="PurM C-terminal domain-like"/>
    <property type="match status" value="1"/>
</dbReference>
<evidence type="ECO:0000313" key="17">
    <source>
        <dbReference type="EMBL" id="ADE38869.1"/>
    </source>
</evidence>
<dbReference type="AlphaFoldDB" id="D5BRH2"/>
<proteinExistence type="inferred from homology"/>
<dbReference type="STRING" id="488538.SAR116_0626"/>
<evidence type="ECO:0000256" key="14">
    <source>
        <dbReference type="SAM" id="MobiDB-lite"/>
    </source>
</evidence>
<evidence type="ECO:0000256" key="2">
    <source>
        <dbReference type="ARBA" id="ARBA00010280"/>
    </source>
</evidence>
<comment type="subcellular location">
    <subcellularLocation>
        <location evidence="13">Cytoplasm</location>
    </subcellularLocation>
</comment>
<comment type="similarity">
    <text evidence="2 13">Belongs to the AIR synthase family.</text>
</comment>
<keyword evidence="18" id="KW-1185">Reference proteome</keyword>
<dbReference type="Gene3D" id="3.90.650.10">
    <property type="entry name" value="PurM-like C-terminal domain"/>
    <property type="match status" value="1"/>
</dbReference>
<evidence type="ECO:0000256" key="6">
    <source>
        <dbReference type="ARBA" id="ARBA00022741"/>
    </source>
</evidence>
<dbReference type="RefSeq" id="WP_013045498.1">
    <property type="nucleotide sequence ID" value="NC_014010.1"/>
</dbReference>
<dbReference type="GO" id="GO:0004637">
    <property type="term" value="F:phosphoribosylamine-glycine ligase activity"/>
    <property type="evidence" value="ECO:0007669"/>
    <property type="project" value="TreeGrafter"/>
</dbReference>
<evidence type="ECO:0000256" key="11">
    <source>
        <dbReference type="ARBA" id="ARBA00033093"/>
    </source>
</evidence>
<dbReference type="GO" id="GO:0006189">
    <property type="term" value="P:'de novo' IMP biosynthetic process"/>
    <property type="evidence" value="ECO:0007669"/>
    <property type="project" value="UniProtKB-UniRule"/>
</dbReference>
<dbReference type="Pfam" id="PF00586">
    <property type="entry name" value="AIRS"/>
    <property type="match status" value="1"/>
</dbReference>